<evidence type="ECO:0000313" key="2">
    <source>
        <dbReference type="Proteomes" id="UP000676565"/>
    </source>
</evidence>
<dbReference type="RefSeq" id="WP_210658747.1">
    <property type="nucleotide sequence ID" value="NZ_JAGKQQ010000001.1"/>
</dbReference>
<reference evidence="1 2" key="1">
    <citation type="submission" date="2021-04" db="EMBL/GenBank/DDBJ databases">
        <authorList>
            <person name="Ivanova A."/>
        </authorList>
    </citation>
    <scope>NUCLEOTIDE SEQUENCE [LARGE SCALE GENOMIC DNA]</scope>
    <source>
        <strain evidence="1 2">G18</strain>
    </source>
</reference>
<proteinExistence type="predicted"/>
<evidence type="ECO:0000313" key="1">
    <source>
        <dbReference type="EMBL" id="MBP3958607.1"/>
    </source>
</evidence>
<keyword evidence="2" id="KW-1185">Reference proteome</keyword>
<accession>A0ABS5BXY9</accession>
<organism evidence="1 2">
    <name type="scientific">Gemmata palustris</name>
    <dbReference type="NCBI Taxonomy" id="2822762"/>
    <lineage>
        <taxon>Bacteria</taxon>
        <taxon>Pseudomonadati</taxon>
        <taxon>Planctomycetota</taxon>
        <taxon>Planctomycetia</taxon>
        <taxon>Gemmatales</taxon>
        <taxon>Gemmataceae</taxon>
        <taxon>Gemmata</taxon>
    </lineage>
</organism>
<protein>
    <submittedName>
        <fullName evidence="1">Uncharacterized protein</fullName>
    </submittedName>
</protein>
<dbReference type="EMBL" id="JAGKQQ010000001">
    <property type="protein sequence ID" value="MBP3958607.1"/>
    <property type="molecule type" value="Genomic_DNA"/>
</dbReference>
<sequence length="52" mass="5710">MYESRDFSAMPILADALQDAGCDNADILSHCRDTSLTHVRGCWVVDLALGKQ</sequence>
<gene>
    <name evidence="1" type="ORF">J8F10_25440</name>
</gene>
<comment type="caution">
    <text evidence="1">The sequence shown here is derived from an EMBL/GenBank/DDBJ whole genome shotgun (WGS) entry which is preliminary data.</text>
</comment>
<dbReference type="Proteomes" id="UP000676565">
    <property type="component" value="Unassembled WGS sequence"/>
</dbReference>
<name>A0ABS5BXY9_9BACT</name>